<protein>
    <submittedName>
        <fullName evidence="2">Uncharacterized protein</fullName>
    </submittedName>
</protein>
<gene>
    <name evidence="2" type="ORF">EOD39_9399</name>
</gene>
<feature type="compositionally biased region" description="Polar residues" evidence="1">
    <location>
        <begin position="53"/>
        <end position="79"/>
    </location>
</feature>
<dbReference type="Proteomes" id="UP000289886">
    <property type="component" value="Unassembled WGS sequence"/>
</dbReference>
<sequence length="159" mass="16755">MYSSQMSNSGMRSTGIQQGCEDTQIFSVTPFKTFEVVRPSPCSPPSALPCTRGTGTASDPSGLSNSSAGIQLLHPSTSDARPGTPDPTGLLLDCDPDAAADVPGSAVTNSGLPGYLWEWGRGFQTGELVWVYGPKRCPKLDNIWMGLCPVLLETGFSLV</sequence>
<evidence type="ECO:0000313" key="2">
    <source>
        <dbReference type="EMBL" id="RXM28783.1"/>
    </source>
</evidence>
<keyword evidence="3" id="KW-1185">Reference proteome</keyword>
<reference evidence="2 3" key="1">
    <citation type="submission" date="2019-01" db="EMBL/GenBank/DDBJ databases">
        <title>Draft Genome and Complete Hox-Cluster Characterization of the Sterlet Sturgeon (Acipenser ruthenus).</title>
        <authorList>
            <person name="Wei Q."/>
        </authorList>
    </citation>
    <scope>NUCLEOTIDE SEQUENCE [LARGE SCALE GENOMIC DNA]</scope>
    <source>
        <strain evidence="2">WHYD16114868_AA</strain>
        <tissue evidence="2">Blood</tissue>
    </source>
</reference>
<dbReference type="AlphaFoldDB" id="A0A444U0P6"/>
<name>A0A444U0P6_ACIRT</name>
<accession>A0A444U0P6</accession>
<evidence type="ECO:0000256" key="1">
    <source>
        <dbReference type="SAM" id="MobiDB-lite"/>
    </source>
</evidence>
<dbReference type="EMBL" id="SCEB01215578">
    <property type="protein sequence ID" value="RXM28783.1"/>
    <property type="molecule type" value="Genomic_DNA"/>
</dbReference>
<evidence type="ECO:0000313" key="3">
    <source>
        <dbReference type="Proteomes" id="UP000289886"/>
    </source>
</evidence>
<organism evidence="2 3">
    <name type="scientific">Acipenser ruthenus</name>
    <name type="common">Sterlet sturgeon</name>
    <dbReference type="NCBI Taxonomy" id="7906"/>
    <lineage>
        <taxon>Eukaryota</taxon>
        <taxon>Metazoa</taxon>
        <taxon>Chordata</taxon>
        <taxon>Craniata</taxon>
        <taxon>Vertebrata</taxon>
        <taxon>Euteleostomi</taxon>
        <taxon>Actinopterygii</taxon>
        <taxon>Chondrostei</taxon>
        <taxon>Acipenseriformes</taxon>
        <taxon>Acipenseridae</taxon>
        <taxon>Acipenser</taxon>
    </lineage>
</organism>
<proteinExistence type="predicted"/>
<comment type="caution">
    <text evidence="2">The sequence shown here is derived from an EMBL/GenBank/DDBJ whole genome shotgun (WGS) entry which is preliminary data.</text>
</comment>
<feature type="region of interest" description="Disordered" evidence="1">
    <location>
        <begin position="39"/>
        <end position="89"/>
    </location>
</feature>